<comment type="caution">
    <text evidence="2">The sequence shown here is derived from an EMBL/GenBank/DDBJ whole genome shotgun (WGS) entry which is preliminary data.</text>
</comment>
<dbReference type="EMBL" id="MNTG01000001">
    <property type="protein sequence ID" value="OLA39581.1"/>
    <property type="molecule type" value="Genomic_DNA"/>
</dbReference>
<keyword evidence="1" id="KW-0732">Signal</keyword>
<dbReference type="AlphaFoldDB" id="A0A1Q6RB55"/>
<evidence type="ECO:0000313" key="2">
    <source>
        <dbReference type="EMBL" id="OLA39581.1"/>
    </source>
</evidence>
<proteinExistence type="predicted"/>
<feature type="chain" id="PRO_5012095587" evidence="1">
    <location>
        <begin position="22"/>
        <end position="187"/>
    </location>
</feature>
<dbReference type="STRING" id="626940.BHW43_01475"/>
<feature type="signal peptide" evidence="1">
    <location>
        <begin position="1"/>
        <end position="21"/>
    </location>
</feature>
<evidence type="ECO:0000256" key="1">
    <source>
        <dbReference type="SAM" id="SignalP"/>
    </source>
</evidence>
<name>A0A1Q6RB55_9FIRM</name>
<accession>A0A1Q6RB55</accession>
<protein>
    <submittedName>
        <fullName evidence="2">Uncharacterized protein</fullName>
    </submittedName>
</protein>
<organism evidence="2 3">
    <name type="scientific">Phascolarctobacterium succinatutens</name>
    <dbReference type="NCBI Taxonomy" id="626940"/>
    <lineage>
        <taxon>Bacteria</taxon>
        <taxon>Bacillati</taxon>
        <taxon>Bacillota</taxon>
        <taxon>Negativicutes</taxon>
        <taxon>Acidaminococcales</taxon>
        <taxon>Acidaminococcaceae</taxon>
        <taxon>Phascolarctobacterium</taxon>
    </lineage>
</organism>
<reference evidence="2 3" key="1">
    <citation type="journal article" date="2016" name="Nat. Biotechnol.">
        <title>Measurement of bacterial replication rates in microbial communities.</title>
        <authorList>
            <person name="Brown C.T."/>
            <person name="Olm M.R."/>
            <person name="Thomas B.C."/>
            <person name="Banfield J.F."/>
        </authorList>
    </citation>
    <scope>NUCLEOTIDE SEQUENCE [LARGE SCALE GENOMIC DNA]</scope>
    <source>
        <strain evidence="2">46_33</strain>
    </source>
</reference>
<sequence>MKKILLLLSMLMFIFTATVSAASAVFLKNQWYEPGEGTAEYVKVFTTDNPDYYRYINDRFAFVINLPANFNQAFESTNGDGCVFKDEYGSSFTVSGGHNMGMTLADEYDMDIQNHPSAAYKAKGDDWYVISYLENDRIYYKKCFINGEYWNTWYFDYPSWLADSYNNKCAVIESTFTPGWKSGRAFY</sequence>
<evidence type="ECO:0000313" key="3">
    <source>
        <dbReference type="Proteomes" id="UP000186777"/>
    </source>
</evidence>
<dbReference type="Proteomes" id="UP000186777">
    <property type="component" value="Unassembled WGS sequence"/>
</dbReference>
<dbReference type="RefSeq" id="WP_303679228.1">
    <property type="nucleotide sequence ID" value="NZ_DBEZXK010000165.1"/>
</dbReference>
<gene>
    <name evidence="2" type="ORF">BHW43_01475</name>
</gene>